<dbReference type="EMBL" id="QRUJ01000009">
    <property type="protein sequence ID" value="RGR54156.1"/>
    <property type="molecule type" value="Genomic_DNA"/>
</dbReference>
<evidence type="ECO:0000313" key="44">
    <source>
        <dbReference type="Proteomes" id="UP000285209"/>
    </source>
</evidence>
<dbReference type="Proteomes" id="UP000285290">
    <property type="component" value="Unassembled WGS sequence"/>
</dbReference>
<evidence type="ECO:0000313" key="26">
    <source>
        <dbReference type="EMBL" id="RHI21866.1"/>
    </source>
</evidence>
<comment type="caution">
    <text evidence="7">The sequence shown here is derived from an EMBL/GenBank/DDBJ whole genome shotgun (WGS) entry which is preliminary data.</text>
</comment>
<evidence type="ECO:0000313" key="13">
    <source>
        <dbReference type="EMBL" id="RGT81965.1"/>
    </source>
</evidence>
<evidence type="ECO:0000313" key="17">
    <source>
        <dbReference type="EMBL" id="RGZ18718.1"/>
    </source>
</evidence>
<dbReference type="Proteomes" id="UP000285209">
    <property type="component" value="Unassembled WGS sequence"/>
</dbReference>
<dbReference type="Proteomes" id="UP000284296">
    <property type="component" value="Unassembled WGS sequence"/>
</dbReference>
<dbReference type="EMBL" id="QSTI01000012">
    <property type="protein sequence ID" value="RGM49351.1"/>
    <property type="molecule type" value="Genomic_DNA"/>
</dbReference>
<reference evidence="1" key="8">
    <citation type="submission" date="2021-10" db="EMBL/GenBank/DDBJ databases">
        <title>Collection of gut derived symbiotic bacterial strains cultured from healthy donors.</title>
        <authorList>
            <person name="Lin H."/>
            <person name="Littmann E."/>
            <person name="Kohout C."/>
            <person name="Pamer E.G."/>
        </authorList>
    </citation>
    <scope>NUCLEOTIDE SEQUENCE</scope>
    <source>
        <strain evidence="2">DFI.7.28A</strain>
        <strain evidence="1">DFI.9.42</strain>
    </source>
</reference>
<dbReference type="EMBL" id="QRXR01000021">
    <property type="protein sequence ID" value="RGU21757.1"/>
    <property type="molecule type" value="Genomic_DNA"/>
</dbReference>
<evidence type="ECO:0000313" key="39">
    <source>
        <dbReference type="Proteomes" id="UP000283683"/>
    </source>
</evidence>
<evidence type="ECO:0000313" key="6">
    <source>
        <dbReference type="EMBL" id="NSC28603.1"/>
    </source>
</evidence>
<dbReference type="EMBL" id="QRXG01000008">
    <property type="protein sequence ID" value="RGT81965.1"/>
    <property type="molecule type" value="Genomic_DNA"/>
</dbReference>
<dbReference type="EMBL" id="QSDV01000010">
    <property type="protein sequence ID" value="RGZ18718.1"/>
    <property type="molecule type" value="Genomic_DNA"/>
</dbReference>
<dbReference type="EMBL" id="QSFB01000010">
    <property type="protein sequence ID" value="RHA13405.1"/>
    <property type="molecule type" value="Genomic_DNA"/>
</dbReference>
<dbReference type="Proteomes" id="UP000286220">
    <property type="component" value="Unassembled WGS sequence"/>
</dbReference>
<evidence type="ECO:0000313" key="9">
    <source>
        <dbReference type="EMBL" id="RGM49351.1"/>
    </source>
</evidence>
<dbReference type="Proteomes" id="UP000324325">
    <property type="component" value="Unassembled WGS sequence"/>
</dbReference>
<evidence type="ECO:0000313" key="27">
    <source>
        <dbReference type="EMBL" id="RHL02363.1"/>
    </source>
</evidence>
<evidence type="ECO:0000313" key="34">
    <source>
        <dbReference type="Proteomes" id="UP000261052"/>
    </source>
</evidence>
<evidence type="ECO:0000313" key="23">
    <source>
        <dbReference type="EMBL" id="RHD90730.1"/>
    </source>
</evidence>
<dbReference type="Proteomes" id="UP000286581">
    <property type="component" value="Unassembled WGS sequence"/>
</dbReference>
<accession>A0A2U2EDF2</accession>
<dbReference type="Proteomes" id="UP000260717">
    <property type="component" value="Unassembled WGS sequence"/>
</dbReference>
<dbReference type="EMBL" id="QSAZ01000016">
    <property type="protein sequence ID" value="RGW85494.1"/>
    <property type="molecule type" value="Genomic_DNA"/>
</dbReference>
<evidence type="ECO:0000313" key="16">
    <source>
        <dbReference type="EMBL" id="RGW85494.1"/>
    </source>
</evidence>
<evidence type="ECO:0000313" key="2">
    <source>
        <dbReference type="EMBL" id="MCB6961971.1"/>
    </source>
</evidence>
<dbReference type="EMBL" id="JAAILW010000054">
    <property type="protein sequence ID" value="NSC28603.1"/>
    <property type="molecule type" value="Genomic_DNA"/>
</dbReference>
<evidence type="ECO:0000313" key="12">
    <source>
        <dbReference type="EMBL" id="RGR54156.1"/>
    </source>
</evidence>
<dbReference type="Proteomes" id="UP000283431">
    <property type="component" value="Unassembled WGS sequence"/>
</dbReference>
<reference evidence="29 52" key="4">
    <citation type="submission" date="2019-08" db="EMBL/GenBank/DDBJ databases">
        <authorList>
            <person name="Duncan S."/>
            <person name="Walker A."/>
        </authorList>
    </citation>
    <scope>NUCLEOTIDE SEQUENCE [LARGE SCALE GENOMIC DNA]</scope>
    <source>
        <strain evidence="29 52">L2-21</strain>
    </source>
</reference>
<sequence length="88" mass="10341">MKYLGRIYYEQKGLINLDDIVDIFIEVGNIHNYLENAALRILLFGNPELNFYQCRLLVLKYGESLSQDDLHGRMVFMRMIQLLEANTV</sequence>
<evidence type="ECO:0000313" key="41">
    <source>
        <dbReference type="Proteomes" id="UP000283765"/>
    </source>
</evidence>
<evidence type="ECO:0000313" key="29">
    <source>
        <dbReference type="EMBL" id="TYL55137.1"/>
    </source>
</evidence>
<evidence type="ECO:0000313" key="3">
    <source>
        <dbReference type="EMBL" id="MCC2748327.1"/>
    </source>
</evidence>
<dbReference type="Proteomes" id="UP000286104">
    <property type="component" value="Unassembled WGS sequence"/>
</dbReference>
<evidence type="ECO:0000313" key="1">
    <source>
        <dbReference type="EMBL" id="MCB6939490.1"/>
    </source>
</evidence>
<dbReference type="EMBL" id="JAJCJQ010000028">
    <property type="protein sequence ID" value="MCB6961971.1"/>
    <property type="molecule type" value="Genomic_DNA"/>
</dbReference>
<evidence type="ECO:0000313" key="49">
    <source>
        <dbReference type="Proteomes" id="UP000286220"/>
    </source>
</evidence>
<evidence type="ECO:0000313" key="22">
    <source>
        <dbReference type="EMBL" id="RHC38922.1"/>
    </source>
</evidence>
<reference evidence="3" key="9">
    <citation type="submission" date="2021-10" db="EMBL/GenBank/DDBJ databases">
        <title>Collection of gut derived symbiotic bacterial strains cultured from healthy donors.</title>
        <authorList>
            <person name="Lin H."/>
            <person name="Littmann E."/>
            <person name="Claire K."/>
            <person name="Pamer E."/>
        </authorList>
    </citation>
    <scope>NUCLEOTIDE SEQUENCE</scope>
    <source>
        <strain evidence="3">MSK.22.92</strain>
    </source>
</reference>
<dbReference type="EMBL" id="QSUG01000014">
    <property type="protein sequence ID" value="RGN21346.1"/>
    <property type="molecule type" value="Genomic_DNA"/>
</dbReference>
<dbReference type="EMBL" id="QSKC01000008">
    <property type="protein sequence ID" value="RHE32121.1"/>
    <property type="molecule type" value="Genomic_DNA"/>
</dbReference>
<dbReference type="Proteomes" id="UP001197847">
    <property type="component" value="Unassembled WGS sequence"/>
</dbReference>
<evidence type="ECO:0000313" key="46">
    <source>
        <dbReference type="Proteomes" id="UP000285865"/>
    </source>
</evidence>
<dbReference type="EMBL" id="QSKY01000022">
    <property type="protein sequence ID" value="RHF01616.1"/>
    <property type="molecule type" value="Genomic_DNA"/>
</dbReference>
<dbReference type="Proteomes" id="UP000285865">
    <property type="component" value="Unassembled WGS sequence"/>
</dbReference>
<evidence type="ECO:0000313" key="21">
    <source>
        <dbReference type="EMBL" id="RHA93854.1"/>
    </source>
</evidence>
<dbReference type="Proteomes" id="UP001197684">
    <property type="component" value="Unassembled WGS sequence"/>
</dbReference>
<dbReference type="EMBL" id="QSQP01000008">
    <property type="protein sequence ID" value="RGK43166.1"/>
    <property type="molecule type" value="Genomic_DNA"/>
</dbReference>
<dbReference type="Proteomes" id="UP000283683">
    <property type="component" value="Unassembled WGS sequence"/>
</dbReference>
<dbReference type="EMBL" id="QRON01000002">
    <property type="protein sequence ID" value="RHL30034.1"/>
    <property type="molecule type" value="Genomic_DNA"/>
</dbReference>
<evidence type="ECO:0000313" key="19">
    <source>
        <dbReference type="EMBL" id="RGZ91231.1"/>
    </source>
</evidence>
<evidence type="ECO:0000313" key="36">
    <source>
        <dbReference type="Proteomes" id="UP000283297"/>
    </source>
</evidence>
<evidence type="ECO:0000313" key="43">
    <source>
        <dbReference type="Proteomes" id="UP000284835"/>
    </source>
</evidence>
<evidence type="ECO:0000313" key="15">
    <source>
        <dbReference type="EMBL" id="RGW37457.1"/>
    </source>
</evidence>
<evidence type="ECO:0000313" key="18">
    <source>
        <dbReference type="EMBL" id="RGZ75822.1"/>
    </source>
</evidence>
<dbReference type="Proteomes" id="UP000283765">
    <property type="component" value="Unassembled WGS sequence"/>
</dbReference>
<dbReference type="EMBL" id="QSEN01000006">
    <property type="protein sequence ID" value="RGZ75822.1"/>
    <property type="molecule type" value="Genomic_DNA"/>
</dbReference>
<evidence type="ECO:0000313" key="53">
    <source>
        <dbReference type="Proteomes" id="UP000479563"/>
    </source>
</evidence>
<dbReference type="Proteomes" id="UP000245905">
    <property type="component" value="Unassembled WGS sequence"/>
</dbReference>
<dbReference type="Proteomes" id="UP000260970">
    <property type="component" value="Unassembled WGS sequence"/>
</dbReference>
<evidence type="ECO:0000313" key="42">
    <source>
        <dbReference type="Proteomes" id="UP000284296"/>
    </source>
</evidence>
<dbReference type="Proteomes" id="UP001212823">
    <property type="component" value="Unassembled WGS sequence"/>
</dbReference>
<evidence type="ECO:0000313" key="28">
    <source>
        <dbReference type="EMBL" id="RHL30034.1"/>
    </source>
</evidence>
<reference evidence="7 30" key="1">
    <citation type="submission" date="2014-09" db="EMBL/GenBank/DDBJ databases">
        <title>Butyrate-producing bacteria isolated from human gut.</title>
        <authorList>
            <person name="Zhang Q."/>
            <person name="Zhao L."/>
        </authorList>
    </citation>
    <scope>NUCLEOTIDE SEQUENCE [LARGE SCALE GENOMIC DNA]</scope>
    <source>
        <strain evidence="7 30">R22</strain>
    </source>
</reference>
<dbReference type="EMBL" id="QSTP01000008">
    <property type="protein sequence ID" value="RGM71307.1"/>
    <property type="molecule type" value="Genomic_DNA"/>
</dbReference>
<dbReference type="EMBL" id="QROF01000013">
    <property type="protein sequence ID" value="RHL02363.1"/>
    <property type="molecule type" value="Genomic_DNA"/>
</dbReference>
<evidence type="ECO:0000313" key="7">
    <source>
        <dbReference type="EMBL" id="PWE82536.1"/>
    </source>
</evidence>
<evidence type="ECO:0000313" key="4">
    <source>
        <dbReference type="EMBL" id="MDB8018943.1"/>
    </source>
</evidence>
<evidence type="ECO:0000313" key="45">
    <source>
        <dbReference type="Proteomes" id="UP000285290"/>
    </source>
</evidence>
<dbReference type="EMBL" id="QSHU01000011">
    <property type="protein sequence ID" value="RHC38922.1"/>
    <property type="molecule type" value="Genomic_DNA"/>
</dbReference>
<evidence type="ECO:0000313" key="31">
    <source>
        <dbReference type="Proteomes" id="UP000260717"/>
    </source>
</evidence>
<dbReference type="Proteomes" id="UP000286181">
    <property type="component" value="Unassembled WGS sequence"/>
</dbReference>
<dbReference type="Proteomes" id="UP000479563">
    <property type="component" value="Unassembled WGS sequence"/>
</dbReference>
<proteinExistence type="predicted"/>
<dbReference type="EMBL" id="JAJFBX010000032">
    <property type="protein sequence ID" value="MCC2748327.1"/>
    <property type="molecule type" value="Genomic_DNA"/>
</dbReference>
<dbReference type="Proteomes" id="UP000283501">
    <property type="component" value="Unassembled WGS sequence"/>
</dbReference>
<dbReference type="Proteomes" id="UP000283721">
    <property type="component" value="Unassembled WGS sequence"/>
</dbReference>
<reference evidence="6" key="7">
    <citation type="submission" date="2020-02" db="EMBL/GenBank/DDBJ databases">
        <authorList>
            <person name="Littmann E."/>
            <person name="Sorbara M."/>
        </authorList>
    </citation>
    <scope>NUCLEOTIDE SEQUENCE</scope>
    <source>
        <strain evidence="6">MSK.17.79</strain>
    </source>
</reference>
<evidence type="ECO:0000313" key="8">
    <source>
        <dbReference type="EMBL" id="RGK43166.1"/>
    </source>
</evidence>
<dbReference type="EMBL" id="QSAE01000064">
    <property type="protein sequence ID" value="RGW37457.1"/>
    <property type="molecule type" value="Genomic_DNA"/>
</dbReference>
<dbReference type="EMBL" id="WKQP01000012">
    <property type="protein sequence ID" value="MSC60329.1"/>
    <property type="molecule type" value="Genomic_DNA"/>
</dbReference>
<organism evidence="7 30">
    <name type="scientific">Agathobacter rectalis</name>
    <dbReference type="NCBI Taxonomy" id="39491"/>
    <lineage>
        <taxon>Bacteria</taxon>
        <taxon>Bacillati</taxon>
        <taxon>Bacillota</taxon>
        <taxon>Clostridia</taxon>
        <taxon>Lachnospirales</taxon>
        <taxon>Lachnospiraceae</taxon>
        <taxon>Agathobacter</taxon>
    </lineage>
</organism>
<dbReference type="EMBL" id="QRKN01000006">
    <property type="protein sequence ID" value="RHI21866.1"/>
    <property type="molecule type" value="Genomic_DNA"/>
</dbReference>
<dbReference type="Proteomes" id="UP000260758">
    <property type="component" value="Unassembled WGS sequence"/>
</dbReference>
<evidence type="ECO:0000313" key="51">
    <source>
        <dbReference type="Proteomes" id="UP000286581"/>
    </source>
</evidence>
<dbReference type="Proteomes" id="UP001197741">
    <property type="component" value="Unassembled WGS sequence"/>
</dbReference>
<dbReference type="EMBL" id="QSES01000019">
    <property type="protein sequence ID" value="RGZ91231.1"/>
    <property type="molecule type" value="Genomic_DNA"/>
</dbReference>
<dbReference type="Proteomes" id="UP000261052">
    <property type="component" value="Unassembled WGS sequence"/>
</dbReference>
<dbReference type="Proteomes" id="UP000286341">
    <property type="component" value="Unassembled WGS sequence"/>
</dbReference>
<dbReference type="EMBL" id="VSTG01000033">
    <property type="protein sequence ID" value="TYL55137.1"/>
    <property type="molecule type" value="Genomic_DNA"/>
</dbReference>
<name>A0A2U2EDF2_9FIRM</name>
<evidence type="ECO:0000313" key="24">
    <source>
        <dbReference type="EMBL" id="RHE32121.1"/>
    </source>
</evidence>
<dbReference type="EMBL" id="QSJS01000028">
    <property type="protein sequence ID" value="RHD90730.1"/>
    <property type="molecule type" value="Genomic_DNA"/>
</dbReference>
<evidence type="ECO:0000313" key="11">
    <source>
        <dbReference type="EMBL" id="RGN21346.1"/>
    </source>
</evidence>
<evidence type="ECO:0000313" key="38">
    <source>
        <dbReference type="Proteomes" id="UP000283501"/>
    </source>
</evidence>
<dbReference type="Proteomes" id="UP000283297">
    <property type="component" value="Unassembled WGS sequence"/>
</dbReference>
<gene>
    <name evidence="28" type="ORF">DW028_05285</name>
    <name evidence="27" type="ORF">DW038_13115</name>
    <name evidence="26" type="ORF">DW172_09390</name>
    <name evidence="25" type="ORF">DW703_12830</name>
    <name evidence="24" type="ORF">DW753_07700</name>
    <name evidence="23" type="ORF">DW775_14265</name>
    <name evidence="22" type="ORF">DW848_09170</name>
    <name evidence="21" type="ORF">DW912_02195</name>
    <name evidence="20" type="ORF">DW948_08320</name>
    <name evidence="19" type="ORF">DW967_10475</name>
    <name evidence="18" type="ORF">DW975_04760</name>
    <name evidence="16" type="ORF">DWV45_13425</name>
    <name evidence="15" type="ORF">DWV78_13885</name>
    <name evidence="14" type="ORF">DWW89_12080</name>
    <name evidence="13" type="ORF">DWX06_06765</name>
    <name evidence="12" type="ORF">DWY38_09850</name>
    <name evidence="17" type="ORF">DXA03_07740</name>
    <name evidence="11" type="ORF">DXB72_12340</name>
    <name evidence="10" type="ORF">DXB99_08885</name>
    <name evidence="9" type="ORF">DXC13_08945</name>
    <name evidence="8" type="ORF">DXD13_07940</name>
    <name evidence="29" type="ORF">FYL37_15090</name>
    <name evidence="6" type="ORF">G4319_15010</name>
    <name evidence="5" type="ORF">GKE07_09005</name>
    <name evidence="7" type="ORF">LD38_14825</name>
    <name evidence="1" type="ORF">LIZ56_13885</name>
    <name evidence="2" type="ORF">LIZ82_13905</name>
    <name evidence="3" type="ORF">LK487_15085</name>
    <name evidence="4" type="ORF">PNE45_13015</name>
</gene>
<evidence type="ECO:0000313" key="50">
    <source>
        <dbReference type="Proteomes" id="UP000286341"/>
    </source>
</evidence>
<dbReference type="EMBL" id="JAJCJK010000029">
    <property type="protein sequence ID" value="MCB6939490.1"/>
    <property type="molecule type" value="Genomic_DNA"/>
</dbReference>
<evidence type="ECO:0000313" key="40">
    <source>
        <dbReference type="Proteomes" id="UP000283721"/>
    </source>
</evidence>
<reference evidence="31 32" key="2">
    <citation type="submission" date="2018-08" db="EMBL/GenBank/DDBJ databases">
        <title>A genome reference for cultivated species of the human gut microbiota.</title>
        <authorList>
            <person name="Zou Y."/>
            <person name="Xue W."/>
            <person name="Luo G."/>
        </authorList>
    </citation>
    <scope>NUCLEOTIDE SEQUENCE [LARGE SCALE GENOMIC DNA]</scope>
    <source>
        <strain evidence="16 39">AF06-19</strain>
        <strain evidence="15 51">AF12-8</strain>
        <strain evidence="14 41">AF17-27</strain>
        <strain evidence="13 42">AF18-16LB</strain>
        <strain evidence="12 35">AF25-15</strain>
        <strain evidence="28 36">AF38-24</strain>
        <strain evidence="27 48">AF39-14AC</strain>
        <strain evidence="26 46">AM16-11</strain>
        <strain evidence="25 38">AM26-2LB</strain>
        <strain evidence="24 45">AM29-10</strain>
        <strain evidence="23 43">AM30-13AC</strain>
        <strain evidence="22 47">AM36-3AA</strain>
        <strain evidence="21 49">AM42-17AT</strain>
        <strain evidence="20 50">AM44-1AT</strain>
        <strain evidence="19 40">AM47-6BH</strain>
        <strain evidence="18 37">AM48-7</strain>
        <strain evidence="17 44">AM54-25XD</strain>
        <strain evidence="11 33">OM05-6AA</strain>
        <strain evidence="10 32">OM07-13</strain>
        <strain evidence="9 31">OM08-12AT</strain>
        <strain evidence="8 34">TF11-15AC</strain>
    </source>
</reference>
<evidence type="ECO:0000313" key="14">
    <source>
        <dbReference type="EMBL" id="RGU21757.1"/>
    </source>
</evidence>
<evidence type="ECO:0000313" key="35">
    <source>
        <dbReference type="Proteomes" id="UP000266066"/>
    </source>
</evidence>
<evidence type="ECO:0000313" key="25">
    <source>
        <dbReference type="EMBL" id="RHF01616.1"/>
    </source>
</evidence>
<evidence type="ECO:0000313" key="47">
    <source>
        <dbReference type="Proteomes" id="UP000286104"/>
    </source>
</evidence>
<evidence type="ECO:0000313" key="30">
    <source>
        <dbReference type="Proteomes" id="UP000245905"/>
    </source>
</evidence>
<reference evidence="4" key="10">
    <citation type="submission" date="2023-01" db="EMBL/GenBank/DDBJ databases">
        <title>Human gut microbiome strain richness.</title>
        <authorList>
            <person name="Chen-Liaw A."/>
        </authorList>
    </citation>
    <scope>NUCLEOTIDE SEQUENCE</scope>
    <source>
        <strain evidence="4">1001283st1_D2_1001283B150209_150212</strain>
    </source>
</reference>
<evidence type="ECO:0000313" key="52">
    <source>
        <dbReference type="Proteomes" id="UP000324325"/>
    </source>
</evidence>
<evidence type="ECO:0000313" key="10">
    <source>
        <dbReference type="EMBL" id="RGM71307.1"/>
    </source>
</evidence>
<dbReference type="AlphaFoldDB" id="A0A2U2EDF2"/>
<reference evidence="6" key="6">
    <citation type="journal article" date="2020" name="Cell Host Microbe">
        <title>Functional and Genomic Variation between Human-Derived Isolates of Lachnospiraceae Reveals Inter- and Intra-Species Diversity.</title>
        <authorList>
            <person name="Sorbara M.T."/>
            <person name="Littmann E.R."/>
            <person name="Fontana E."/>
            <person name="Moody T.U."/>
            <person name="Kohout C.E."/>
            <person name="Gjonbalaj M."/>
            <person name="Eaton V."/>
            <person name="Seok R."/>
            <person name="Leiner I.M."/>
            <person name="Pamer E.G."/>
        </authorList>
    </citation>
    <scope>NUCLEOTIDE SEQUENCE</scope>
    <source>
        <strain evidence="6">MSK.17.79</strain>
    </source>
</reference>
<protein>
    <submittedName>
        <fullName evidence="7">Uncharacterized protein</fullName>
    </submittedName>
</protein>
<evidence type="ECO:0000313" key="20">
    <source>
        <dbReference type="EMBL" id="RHA13405.1"/>
    </source>
</evidence>
<dbReference type="EMBL" id="QSFZ01000002">
    <property type="protein sequence ID" value="RHA93854.1"/>
    <property type="molecule type" value="Genomic_DNA"/>
</dbReference>
<dbReference type="Proteomes" id="UP001193670">
    <property type="component" value="Unassembled WGS sequence"/>
</dbReference>
<reference evidence="29 52" key="5">
    <citation type="submission" date="2019-09" db="EMBL/GenBank/DDBJ databases">
        <title>Strain-level analysis of Eubacterium rectale using genomes from metagenomes.</title>
        <authorList>
            <person name="Karcher N."/>
            <person name="Segata N."/>
        </authorList>
    </citation>
    <scope>NUCLEOTIDE SEQUENCE [LARGE SCALE GENOMIC DNA]</scope>
    <source>
        <strain evidence="29 52">L2-21</strain>
    </source>
</reference>
<evidence type="ECO:0000313" key="32">
    <source>
        <dbReference type="Proteomes" id="UP000260758"/>
    </source>
</evidence>
<evidence type="ECO:0000313" key="5">
    <source>
        <dbReference type="EMBL" id="MSC60329.1"/>
    </source>
</evidence>
<dbReference type="EMBL" id="JAQLYE010000027">
    <property type="protein sequence ID" value="MDB8018943.1"/>
    <property type="molecule type" value="Genomic_DNA"/>
</dbReference>
<dbReference type="Proteomes" id="UP000284835">
    <property type="component" value="Unassembled WGS sequence"/>
</dbReference>
<dbReference type="Proteomes" id="UP000266066">
    <property type="component" value="Unassembled WGS sequence"/>
</dbReference>
<evidence type="ECO:0000313" key="33">
    <source>
        <dbReference type="Proteomes" id="UP000260970"/>
    </source>
</evidence>
<dbReference type="EMBL" id="JRFS01000042">
    <property type="protein sequence ID" value="PWE82536.1"/>
    <property type="molecule type" value="Genomic_DNA"/>
</dbReference>
<evidence type="ECO:0000313" key="37">
    <source>
        <dbReference type="Proteomes" id="UP000283431"/>
    </source>
</evidence>
<evidence type="ECO:0000313" key="48">
    <source>
        <dbReference type="Proteomes" id="UP000286181"/>
    </source>
</evidence>
<dbReference type="RefSeq" id="WP_015568429.1">
    <property type="nucleotide sequence ID" value="NZ_CP143947.1"/>
</dbReference>
<reference evidence="5 53" key="3">
    <citation type="journal article" date="2019" name="Nat. Med.">
        <title>A library of human gut bacterial isolates paired with longitudinal multiomics data enables mechanistic microbiome research.</title>
        <authorList>
            <person name="Poyet M."/>
            <person name="Groussin M."/>
            <person name="Gibbons S.M."/>
            <person name="Avila-Pacheco J."/>
            <person name="Jiang X."/>
            <person name="Kearney S.M."/>
            <person name="Perrotta A.R."/>
            <person name="Berdy B."/>
            <person name="Zhao S."/>
            <person name="Lieberman T.D."/>
            <person name="Swanson P.K."/>
            <person name="Smith M."/>
            <person name="Roesemann S."/>
            <person name="Alexander J.E."/>
            <person name="Rich S.A."/>
            <person name="Livny J."/>
            <person name="Vlamakis H."/>
            <person name="Clish C."/>
            <person name="Bullock K."/>
            <person name="Deik A."/>
            <person name="Scott J."/>
            <person name="Pierce K.A."/>
            <person name="Xavier R.J."/>
            <person name="Alm E.J."/>
        </authorList>
    </citation>
    <scope>NUCLEOTIDE SEQUENCE [LARGE SCALE GENOMIC DNA]</scope>
    <source>
        <strain evidence="5 53">BIOML-A11</strain>
    </source>
</reference>